<evidence type="ECO:0000256" key="5">
    <source>
        <dbReference type="SAM" id="MobiDB-lite"/>
    </source>
</evidence>
<feature type="domain" description="ABC transporter" evidence="6">
    <location>
        <begin position="18"/>
        <end position="268"/>
    </location>
</feature>
<evidence type="ECO:0000259" key="6">
    <source>
        <dbReference type="PROSITE" id="PS50893"/>
    </source>
</evidence>
<comment type="caution">
    <text evidence="7">The sequence shown here is derived from an EMBL/GenBank/DDBJ whole genome shotgun (WGS) entry which is preliminary data.</text>
</comment>
<dbReference type="RefSeq" id="WP_387344539.1">
    <property type="nucleotide sequence ID" value="NZ_JBIAXI010000016.1"/>
</dbReference>
<evidence type="ECO:0000256" key="4">
    <source>
        <dbReference type="ARBA" id="ARBA00022840"/>
    </source>
</evidence>
<reference evidence="7 8" key="1">
    <citation type="submission" date="2024-10" db="EMBL/GenBank/DDBJ databases">
        <title>The Natural Products Discovery Center: Release of the First 8490 Sequenced Strains for Exploring Actinobacteria Biosynthetic Diversity.</title>
        <authorList>
            <person name="Kalkreuter E."/>
            <person name="Kautsar S.A."/>
            <person name="Yang D."/>
            <person name="Bader C.D."/>
            <person name="Teijaro C.N."/>
            <person name="Fluegel L."/>
            <person name="Davis C.M."/>
            <person name="Simpson J.R."/>
            <person name="Lauterbach L."/>
            <person name="Steele A.D."/>
            <person name="Gui C."/>
            <person name="Meng S."/>
            <person name="Li G."/>
            <person name="Viehrig K."/>
            <person name="Ye F."/>
            <person name="Su P."/>
            <person name="Kiefer A.F."/>
            <person name="Nichols A."/>
            <person name="Cepeda A.J."/>
            <person name="Yan W."/>
            <person name="Fan B."/>
            <person name="Jiang Y."/>
            <person name="Adhikari A."/>
            <person name="Zheng C.-J."/>
            <person name="Schuster L."/>
            <person name="Cowan T.M."/>
            <person name="Smanski M.J."/>
            <person name="Chevrette M.G."/>
            <person name="De Carvalho L.P.S."/>
            <person name="Shen B."/>
        </authorList>
    </citation>
    <scope>NUCLEOTIDE SEQUENCE [LARGE SCALE GENOMIC DNA]</scope>
    <source>
        <strain evidence="7 8">NPDC001281</strain>
    </source>
</reference>
<dbReference type="InterPro" id="IPR050319">
    <property type="entry name" value="ABC_transp_ATP-bind"/>
</dbReference>
<dbReference type="Proteomes" id="UP001602119">
    <property type="component" value="Unassembled WGS sequence"/>
</dbReference>
<dbReference type="Pfam" id="PF00005">
    <property type="entry name" value="ABC_tran"/>
    <property type="match status" value="1"/>
</dbReference>
<dbReference type="InterPro" id="IPR003593">
    <property type="entry name" value="AAA+_ATPase"/>
</dbReference>
<keyword evidence="3" id="KW-0547">Nucleotide-binding</keyword>
<keyword evidence="8" id="KW-1185">Reference proteome</keyword>
<accession>A0ABW6VA76</accession>
<dbReference type="PROSITE" id="PS50893">
    <property type="entry name" value="ABC_TRANSPORTER_2"/>
    <property type="match status" value="1"/>
</dbReference>
<comment type="similarity">
    <text evidence="1">Belongs to the ABC transporter superfamily.</text>
</comment>
<dbReference type="InterPro" id="IPR013563">
    <property type="entry name" value="Oligopep_ABC_C"/>
</dbReference>
<dbReference type="NCBIfam" id="TIGR01727">
    <property type="entry name" value="oligo_HPY"/>
    <property type="match status" value="1"/>
</dbReference>
<dbReference type="Pfam" id="PF08352">
    <property type="entry name" value="oligo_HPY"/>
    <property type="match status" value="1"/>
</dbReference>
<sequence>MSERGTPAGAGAAREPLLSVQDLQKHFPVTKGLLKRQVGAVKAVDGISFDVVKGETLGLVGESGCGKTTTGRLITRLIEPTGGKISFEGHDITHMSQGRLRPLRRDMQMIFQDPYSSLNPRHTVGAIVGAPFRIQGIQTEQGTKKAVQEILEMVGLNPEHYNRYPHEFSGGQRQRIGIARTLALKPKLIIADEPVSALDVSIQAQVVNLLEDLQDELDLTYVVIAHDLSVVRHISDRVAVMYLGKIVELADRKSLYESPMHPYTNALLSAVPVPDVKRRKERDRIRLLGDVPSPLNPPPACRFHTRCWKAQEICSQVEPPLLALASGHQVACHFPENAPASGDAGEAPAATDGNGTQEEAAPGEGAPTSS</sequence>
<evidence type="ECO:0000256" key="3">
    <source>
        <dbReference type="ARBA" id="ARBA00022741"/>
    </source>
</evidence>
<dbReference type="EMBL" id="JBIAXI010000016">
    <property type="protein sequence ID" value="MFF4776239.1"/>
    <property type="molecule type" value="Genomic_DNA"/>
</dbReference>
<evidence type="ECO:0000256" key="1">
    <source>
        <dbReference type="ARBA" id="ARBA00005417"/>
    </source>
</evidence>
<name>A0ABW6VA76_MICFU</name>
<gene>
    <name evidence="7" type="ORF">ACFY05_25600</name>
</gene>
<dbReference type="GO" id="GO:0005524">
    <property type="term" value="F:ATP binding"/>
    <property type="evidence" value="ECO:0007669"/>
    <property type="project" value="UniProtKB-KW"/>
</dbReference>
<dbReference type="SUPFAM" id="SSF52540">
    <property type="entry name" value="P-loop containing nucleoside triphosphate hydrolases"/>
    <property type="match status" value="1"/>
</dbReference>
<dbReference type="SMART" id="SM00382">
    <property type="entry name" value="AAA"/>
    <property type="match status" value="1"/>
</dbReference>
<dbReference type="PANTHER" id="PTHR43776:SF7">
    <property type="entry name" value="D,D-DIPEPTIDE TRANSPORT ATP-BINDING PROTEIN DDPF-RELATED"/>
    <property type="match status" value="1"/>
</dbReference>
<dbReference type="Gene3D" id="3.40.50.300">
    <property type="entry name" value="P-loop containing nucleotide triphosphate hydrolases"/>
    <property type="match status" value="1"/>
</dbReference>
<proteinExistence type="inferred from homology"/>
<evidence type="ECO:0000313" key="8">
    <source>
        <dbReference type="Proteomes" id="UP001602119"/>
    </source>
</evidence>
<keyword evidence="2" id="KW-0813">Transport</keyword>
<dbReference type="PANTHER" id="PTHR43776">
    <property type="entry name" value="TRANSPORT ATP-BINDING PROTEIN"/>
    <property type="match status" value="1"/>
</dbReference>
<feature type="region of interest" description="Disordered" evidence="5">
    <location>
        <begin position="336"/>
        <end position="370"/>
    </location>
</feature>
<organism evidence="7 8">
    <name type="scientific">Microtetraspora fusca</name>
    <dbReference type="NCBI Taxonomy" id="1997"/>
    <lineage>
        <taxon>Bacteria</taxon>
        <taxon>Bacillati</taxon>
        <taxon>Actinomycetota</taxon>
        <taxon>Actinomycetes</taxon>
        <taxon>Streptosporangiales</taxon>
        <taxon>Streptosporangiaceae</taxon>
        <taxon>Microtetraspora</taxon>
    </lineage>
</organism>
<dbReference type="InterPro" id="IPR017871">
    <property type="entry name" value="ABC_transporter-like_CS"/>
</dbReference>
<protein>
    <submittedName>
        <fullName evidence="7">ABC transporter ATP-binding protein</fullName>
    </submittedName>
</protein>
<dbReference type="InterPro" id="IPR003439">
    <property type="entry name" value="ABC_transporter-like_ATP-bd"/>
</dbReference>
<dbReference type="CDD" id="cd03257">
    <property type="entry name" value="ABC_NikE_OppD_transporters"/>
    <property type="match status" value="1"/>
</dbReference>
<dbReference type="NCBIfam" id="NF008453">
    <property type="entry name" value="PRK11308.1"/>
    <property type="match status" value="1"/>
</dbReference>
<dbReference type="InterPro" id="IPR027417">
    <property type="entry name" value="P-loop_NTPase"/>
</dbReference>
<keyword evidence="4 7" id="KW-0067">ATP-binding</keyword>
<evidence type="ECO:0000256" key="2">
    <source>
        <dbReference type="ARBA" id="ARBA00022448"/>
    </source>
</evidence>
<evidence type="ECO:0000313" key="7">
    <source>
        <dbReference type="EMBL" id="MFF4776239.1"/>
    </source>
</evidence>
<dbReference type="PROSITE" id="PS00211">
    <property type="entry name" value="ABC_TRANSPORTER_1"/>
    <property type="match status" value="1"/>
</dbReference>